<evidence type="ECO:0000313" key="2">
    <source>
        <dbReference type="Proteomes" id="UP000616151"/>
    </source>
</evidence>
<sequence>MIIIVDERQMVTQAYEASFGREGIASMGFGPADFNNWVESAAVPDLEAVEAFILGDCAEREDYPRQIRNKTRAPVIALSENPGLEQTLKIFAAGVDDVVRKPVHVREIMARVEAIRRRREDAAGYTDVGDIRVFSNGCDPVVKGEVLLLPRRERRILEYLVSRRGRLVSKAQIFSSIYGIFDEDVQENVIESHISKLRKKLRNRLGFDPIESKRYLGYRLIAEPVAEMAATDSLEDEMPTALAYPLVDEMAC</sequence>
<name>A0ACC5RAH1_9HYPH</name>
<keyword evidence="2" id="KW-1185">Reference proteome</keyword>
<protein>
    <submittedName>
        <fullName evidence="1">Response regulator transcription factor</fullName>
    </submittedName>
</protein>
<organism evidence="1 2">
    <name type="scientific">Taklimakanibacter albus</name>
    <dbReference type="NCBI Taxonomy" id="2800327"/>
    <lineage>
        <taxon>Bacteria</taxon>
        <taxon>Pseudomonadati</taxon>
        <taxon>Pseudomonadota</taxon>
        <taxon>Alphaproteobacteria</taxon>
        <taxon>Hyphomicrobiales</taxon>
        <taxon>Aestuariivirgaceae</taxon>
        <taxon>Taklimakanibacter</taxon>
    </lineage>
</organism>
<reference evidence="1" key="1">
    <citation type="submission" date="2021-01" db="EMBL/GenBank/DDBJ databases">
        <authorList>
            <person name="Sun Q."/>
        </authorList>
    </citation>
    <scope>NUCLEOTIDE SEQUENCE</scope>
    <source>
        <strain evidence="1">YIM B02566</strain>
    </source>
</reference>
<proteinExistence type="predicted"/>
<accession>A0ACC5RAH1</accession>
<evidence type="ECO:0000313" key="1">
    <source>
        <dbReference type="EMBL" id="MBK1869632.1"/>
    </source>
</evidence>
<dbReference type="Proteomes" id="UP000616151">
    <property type="component" value="Unassembled WGS sequence"/>
</dbReference>
<gene>
    <name evidence="1" type="ORF">JHL16_24945</name>
</gene>
<dbReference type="EMBL" id="JAENHL010000008">
    <property type="protein sequence ID" value="MBK1869632.1"/>
    <property type="molecule type" value="Genomic_DNA"/>
</dbReference>
<comment type="caution">
    <text evidence="1">The sequence shown here is derived from an EMBL/GenBank/DDBJ whole genome shotgun (WGS) entry which is preliminary data.</text>
</comment>